<dbReference type="PROSITE" id="PS00659">
    <property type="entry name" value="GLYCOSYL_HYDROL_F5"/>
    <property type="match status" value="1"/>
</dbReference>
<dbReference type="GeneID" id="59342613"/>
<evidence type="ECO:0000256" key="2">
    <source>
        <dbReference type="ARBA" id="ARBA00022801"/>
    </source>
</evidence>
<dbReference type="GO" id="GO:0009251">
    <property type="term" value="P:glucan catabolic process"/>
    <property type="evidence" value="ECO:0007669"/>
    <property type="project" value="TreeGrafter"/>
</dbReference>
<name>A0A8H6T380_9AGAR</name>
<evidence type="ECO:0000313" key="7">
    <source>
        <dbReference type="Proteomes" id="UP000636479"/>
    </source>
</evidence>
<evidence type="ECO:0000256" key="4">
    <source>
        <dbReference type="RuleBase" id="RU361153"/>
    </source>
</evidence>
<dbReference type="SUPFAM" id="SSF51445">
    <property type="entry name" value="(Trans)glycosidases"/>
    <property type="match status" value="1"/>
</dbReference>
<organism evidence="6 7">
    <name type="scientific">Mycena indigotica</name>
    <dbReference type="NCBI Taxonomy" id="2126181"/>
    <lineage>
        <taxon>Eukaryota</taxon>
        <taxon>Fungi</taxon>
        <taxon>Dikarya</taxon>
        <taxon>Basidiomycota</taxon>
        <taxon>Agaricomycotina</taxon>
        <taxon>Agaricomycetes</taxon>
        <taxon>Agaricomycetidae</taxon>
        <taxon>Agaricales</taxon>
        <taxon>Marasmiineae</taxon>
        <taxon>Mycenaceae</taxon>
        <taxon>Mycena</taxon>
    </lineage>
</organism>
<dbReference type="GO" id="GO:0009986">
    <property type="term" value="C:cell surface"/>
    <property type="evidence" value="ECO:0007669"/>
    <property type="project" value="TreeGrafter"/>
</dbReference>
<dbReference type="InterPro" id="IPR001547">
    <property type="entry name" value="Glyco_hydro_5"/>
</dbReference>
<dbReference type="EMBL" id="JACAZF010000003">
    <property type="protein sequence ID" value="KAF7309532.1"/>
    <property type="molecule type" value="Genomic_DNA"/>
</dbReference>
<dbReference type="Proteomes" id="UP000636479">
    <property type="component" value="Unassembled WGS sequence"/>
</dbReference>
<reference evidence="6" key="1">
    <citation type="submission" date="2020-05" db="EMBL/GenBank/DDBJ databases">
        <title>Mycena genomes resolve the evolution of fungal bioluminescence.</title>
        <authorList>
            <person name="Tsai I.J."/>
        </authorList>
    </citation>
    <scope>NUCLEOTIDE SEQUENCE</scope>
    <source>
        <strain evidence="6">171206Taipei</strain>
    </source>
</reference>
<dbReference type="RefSeq" id="XP_037222982.1">
    <property type="nucleotide sequence ID" value="XM_037360097.1"/>
</dbReference>
<dbReference type="AlphaFoldDB" id="A0A8H6T380"/>
<sequence>MLPATIYQFRKQRGVNLGCWFVLERWITSHPFRNAVDPAHSDLDIAKGSNARAVLEEHYDSWITEADWAWIVDHGFNTVRIPIGFYHLCAIDPSVLVDTDFANLDHVYSGAWSRILQAIETAHRFDLGVLLDLHAAPGKQNPDAHSGTCNPATFFSDHRKQQKTLNVIRTLALQVKGLPNVVGIELLNEPHPTSDDGLKKWYTEAFAVLADVGSELPVYISDCWKPEVYAEFIKSTEKKPSLLVLDHHLYRCFAANDTRTSVAVHTKALSEDKTIARIAEALDQVGAGLVIGEWSGALNPASLTGSPNERKEYIASQLALYTARCGGNYFWTYKKAGDQPDYGWSLRDAIDGDHFPSRMGTLLVKSFAGDQTRWKQARDRFRDAAYGIGIRDPTHLIYNFFFTAAHVAYWSRYPGNYHHARFSEGFLLGWDNAYAFLTFNNSTDKAISELGFVGGLAHTKTSDYGDGFWEFRRYFAIDAVHSSCHLEGHGFGQGVAAANKDFCDHYCRPLHRVGW</sequence>
<dbReference type="InterPro" id="IPR050386">
    <property type="entry name" value="Glycosyl_hydrolase_5"/>
</dbReference>
<protein>
    <submittedName>
        <fullName evidence="6">Glucan 1,3-beta-glucosidase 3</fullName>
    </submittedName>
</protein>
<comment type="caution">
    <text evidence="6">The sequence shown here is derived from an EMBL/GenBank/DDBJ whole genome shotgun (WGS) entry which is preliminary data.</text>
</comment>
<evidence type="ECO:0000313" key="6">
    <source>
        <dbReference type="EMBL" id="KAF7309532.1"/>
    </source>
</evidence>
<dbReference type="InterPro" id="IPR018087">
    <property type="entry name" value="Glyco_hydro_5_CS"/>
</dbReference>
<evidence type="ECO:0000259" key="5">
    <source>
        <dbReference type="Pfam" id="PF00150"/>
    </source>
</evidence>
<dbReference type="Gene3D" id="3.20.20.80">
    <property type="entry name" value="Glycosidases"/>
    <property type="match status" value="1"/>
</dbReference>
<dbReference type="GO" id="GO:0005576">
    <property type="term" value="C:extracellular region"/>
    <property type="evidence" value="ECO:0007669"/>
    <property type="project" value="TreeGrafter"/>
</dbReference>
<evidence type="ECO:0000256" key="1">
    <source>
        <dbReference type="ARBA" id="ARBA00005641"/>
    </source>
</evidence>
<accession>A0A8H6T380</accession>
<dbReference type="InterPro" id="IPR017853">
    <property type="entry name" value="GH"/>
</dbReference>
<dbReference type="OrthoDB" id="1887033at2759"/>
<dbReference type="Pfam" id="PF00150">
    <property type="entry name" value="Cellulase"/>
    <property type="match status" value="1"/>
</dbReference>
<keyword evidence="2 4" id="KW-0378">Hydrolase</keyword>
<keyword evidence="7" id="KW-1185">Reference proteome</keyword>
<dbReference type="GO" id="GO:0046557">
    <property type="term" value="F:glucan endo-1,6-beta-glucosidase activity"/>
    <property type="evidence" value="ECO:0007669"/>
    <property type="project" value="TreeGrafter"/>
</dbReference>
<gene>
    <name evidence="6" type="ORF">MIND_00324000</name>
</gene>
<dbReference type="PANTHER" id="PTHR31297">
    <property type="entry name" value="GLUCAN ENDO-1,6-BETA-GLUCOSIDASE B"/>
    <property type="match status" value="1"/>
</dbReference>
<feature type="domain" description="Glycoside hydrolase family 5" evidence="5">
    <location>
        <begin position="63"/>
        <end position="306"/>
    </location>
</feature>
<proteinExistence type="inferred from homology"/>
<comment type="similarity">
    <text evidence="1 4">Belongs to the glycosyl hydrolase 5 (cellulase A) family.</text>
</comment>
<keyword evidence="3 4" id="KW-0326">Glycosidase</keyword>
<dbReference type="PANTHER" id="PTHR31297:SF43">
    <property type="entry name" value="GLUCAN 1,3-BETA-GLUCOSIDASE 3"/>
    <property type="match status" value="1"/>
</dbReference>
<evidence type="ECO:0000256" key="3">
    <source>
        <dbReference type="ARBA" id="ARBA00023295"/>
    </source>
</evidence>